<comment type="caution">
    <text evidence="1">The sequence shown here is derived from an EMBL/GenBank/DDBJ whole genome shotgun (WGS) entry which is preliminary data.</text>
</comment>
<accession>A0A0B1NVM2</accession>
<dbReference type="AlphaFoldDB" id="A0A0B1NVM2"/>
<gene>
    <name evidence="1" type="ORF">EV44_g3476</name>
</gene>
<reference evidence="1 2" key="1">
    <citation type="journal article" date="2014" name="BMC Genomics">
        <title>Adaptive genomic structural variation in the grape powdery mildew pathogen, Erysiphe necator.</title>
        <authorList>
            <person name="Jones L."/>
            <person name="Riaz S."/>
            <person name="Morales-Cruz A."/>
            <person name="Amrine K.C."/>
            <person name="McGuire B."/>
            <person name="Gubler W.D."/>
            <person name="Walker M.A."/>
            <person name="Cantu D."/>
        </authorList>
    </citation>
    <scope>NUCLEOTIDE SEQUENCE [LARGE SCALE GENOMIC DNA]</scope>
    <source>
        <strain evidence="2">c</strain>
    </source>
</reference>
<protein>
    <submittedName>
        <fullName evidence="1">Uncharacterized protein</fullName>
    </submittedName>
</protein>
<name>A0A0B1NVM2_UNCNE</name>
<evidence type="ECO:0000313" key="2">
    <source>
        <dbReference type="Proteomes" id="UP000030854"/>
    </source>
</evidence>
<dbReference type="EMBL" id="JNVN01004333">
    <property type="protein sequence ID" value="KHJ30392.1"/>
    <property type="molecule type" value="Genomic_DNA"/>
</dbReference>
<organism evidence="1 2">
    <name type="scientific">Uncinula necator</name>
    <name type="common">Grape powdery mildew</name>
    <dbReference type="NCBI Taxonomy" id="52586"/>
    <lineage>
        <taxon>Eukaryota</taxon>
        <taxon>Fungi</taxon>
        <taxon>Dikarya</taxon>
        <taxon>Ascomycota</taxon>
        <taxon>Pezizomycotina</taxon>
        <taxon>Leotiomycetes</taxon>
        <taxon>Erysiphales</taxon>
        <taxon>Erysiphaceae</taxon>
        <taxon>Erysiphe</taxon>
    </lineage>
</organism>
<sequence>MAFKNTLALDLRCSIVGSQSGKGKYCAKLGHCMCANCGGKYMANASTCAVHKQAIAIARNGRKEWKKREKEYEIRSFRQENDNDSESRYGEDIREASQEISEVELKVSRSLEMEICENTVPNTLINYGGTNLETI</sequence>
<dbReference type="HOGENOM" id="CLU_1887290_0_0_1"/>
<dbReference type="Proteomes" id="UP000030854">
    <property type="component" value="Unassembled WGS sequence"/>
</dbReference>
<evidence type="ECO:0000313" key="1">
    <source>
        <dbReference type="EMBL" id="KHJ30392.1"/>
    </source>
</evidence>
<proteinExistence type="predicted"/>
<keyword evidence="2" id="KW-1185">Reference proteome</keyword>